<feature type="region of interest" description="Disordered" evidence="1">
    <location>
        <begin position="1"/>
        <end position="50"/>
    </location>
</feature>
<dbReference type="EMBL" id="HBUE01295234">
    <property type="protein sequence ID" value="CAG6576047.1"/>
    <property type="molecule type" value="Transcribed_RNA"/>
</dbReference>
<name>A0A8D8E616_CULPI</name>
<evidence type="ECO:0000256" key="1">
    <source>
        <dbReference type="SAM" id="MobiDB-lite"/>
    </source>
</evidence>
<protein>
    <submittedName>
        <fullName evidence="2">(northern house mosquito) hypothetical protein</fullName>
    </submittedName>
</protein>
<dbReference type="AlphaFoldDB" id="A0A8D8E616"/>
<sequence>MWQDHHLSDTGGDSRNHPADPQLSHAHGGCGLPGRASPASSGGLRGERLQTTVRVVRRTAGPVHGRRWLLPCRRDLARRGFRPRAAQLRVGAGTNAAAGGKGRCFCGGVRVCHYGLRGLPVSGHDESRW</sequence>
<dbReference type="EMBL" id="HBUE01189425">
    <property type="protein sequence ID" value="CAG6524366.1"/>
    <property type="molecule type" value="Transcribed_RNA"/>
</dbReference>
<proteinExistence type="predicted"/>
<accession>A0A8D8E616</accession>
<evidence type="ECO:0000313" key="2">
    <source>
        <dbReference type="EMBL" id="CAG6524363.1"/>
    </source>
</evidence>
<organism evidence="2">
    <name type="scientific">Culex pipiens</name>
    <name type="common">House mosquito</name>
    <dbReference type="NCBI Taxonomy" id="7175"/>
    <lineage>
        <taxon>Eukaryota</taxon>
        <taxon>Metazoa</taxon>
        <taxon>Ecdysozoa</taxon>
        <taxon>Arthropoda</taxon>
        <taxon>Hexapoda</taxon>
        <taxon>Insecta</taxon>
        <taxon>Pterygota</taxon>
        <taxon>Neoptera</taxon>
        <taxon>Endopterygota</taxon>
        <taxon>Diptera</taxon>
        <taxon>Nematocera</taxon>
        <taxon>Culicoidea</taxon>
        <taxon>Culicidae</taxon>
        <taxon>Culicinae</taxon>
        <taxon>Culicini</taxon>
        <taxon>Culex</taxon>
        <taxon>Culex</taxon>
    </lineage>
</organism>
<dbReference type="EMBL" id="HBUE01189422">
    <property type="protein sequence ID" value="CAG6524363.1"/>
    <property type="molecule type" value="Transcribed_RNA"/>
</dbReference>
<feature type="compositionally biased region" description="Basic and acidic residues" evidence="1">
    <location>
        <begin position="1"/>
        <end position="18"/>
    </location>
</feature>
<dbReference type="EMBL" id="HBUE01295231">
    <property type="protein sequence ID" value="CAG6576044.1"/>
    <property type="molecule type" value="Transcribed_RNA"/>
</dbReference>
<reference evidence="2" key="1">
    <citation type="submission" date="2021-05" db="EMBL/GenBank/DDBJ databases">
        <authorList>
            <person name="Alioto T."/>
            <person name="Alioto T."/>
            <person name="Gomez Garrido J."/>
        </authorList>
    </citation>
    <scope>NUCLEOTIDE SEQUENCE</scope>
</reference>